<gene>
    <name evidence="2" type="ORF">EJ05DRAFT_479725</name>
</gene>
<feature type="region of interest" description="Disordered" evidence="1">
    <location>
        <begin position="68"/>
        <end position="95"/>
    </location>
</feature>
<dbReference type="RefSeq" id="XP_033596643.1">
    <property type="nucleotide sequence ID" value="XM_033744730.1"/>
</dbReference>
<evidence type="ECO:0008006" key="4">
    <source>
        <dbReference type="Google" id="ProtNLM"/>
    </source>
</evidence>
<organism evidence="2 3">
    <name type="scientific">Pseudovirgaria hyperparasitica</name>
    <dbReference type="NCBI Taxonomy" id="470096"/>
    <lineage>
        <taxon>Eukaryota</taxon>
        <taxon>Fungi</taxon>
        <taxon>Dikarya</taxon>
        <taxon>Ascomycota</taxon>
        <taxon>Pezizomycotina</taxon>
        <taxon>Dothideomycetes</taxon>
        <taxon>Dothideomycetes incertae sedis</taxon>
        <taxon>Acrospermales</taxon>
        <taxon>Acrospermaceae</taxon>
        <taxon>Pseudovirgaria</taxon>
    </lineage>
</organism>
<feature type="region of interest" description="Disordered" evidence="1">
    <location>
        <begin position="187"/>
        <end position="233"/>
    </location>
</feature>
<protein>
    <recommendedName>
        <fullName evidence="4">F-box domain-containing protein</fullName>
    </recommendedName>
</protein>
<dbReference type="EMBL" id="ML996581">
    <property type="protein sequence ID" value="KAF2754192.1"/>
    <property type="molecule type" value="Genomic_DNA"/>
</dbReference>
<keyword evidence="3" id="KW-1185">Reference proteome</keyword>
<dbReference type="AlphaFoldDB" id="A0A6A6VUE0"/>
<dbReference type="GeneID" id="54485784"/>
<evidence type="ECO:0000313" key="3">
    <source>
        <dbReference type="Proteomes" id="UP000799437"/>
    </source>
</evidence>
<feature type="compositionally biased region" description="Basic and acidic residues" evidence="1">
    <location>
        <begin position="84"/>
        <end position="95"/>
    </location>
</feature>
<sequence>MDETSDLPSTSTSSSSAASRVFAVAELLEQILLHLPQKDILTSQTITPSWLYTIKGSSKLQRRLFLLPQQPQNTPSSKSKPTGSKHDPPPTPDKKHITVTTFLGSIQIPHPLHAASSALTPNNTTTTTTPEICINPLLPSIPTLPAGHWSITANTFSPTSAFPSPAWLPIPDPLLYDIYRAQTPTLEYDAPIPRLPPSDPDTSTSSTPREPPSAGTTQHYSPPTLPPPHSWRAMYTSQPPATQLRLSLVHEHVVLSFRSKKMVHSARAYRSRMLTAADGVKMGAVVDAAETLLAEEWGERTREGPKMWASREHVWIVEAVVASADTGPPCRCRDRERWDGGGRGVFWRDAGDEEW</sequence>
<reference evidence="2" key="1">
    <citation type="journal article" date="2020" name="Stud. Mycol.">
        <title>101 Dothideomycetes genomes: a test case for predicting lifestyles and emergence of pathogens.</title>
        <authorList>
            <person name="Haridas S."/>
            <person name="Albert R."/>
            <person name="Binder M."/>
            <person name="Bloem J."/>
            <person name="Labutti K."/>
            <person name="Salamov A."/>
            <person name="Andreopoulos B."/>
            <person name="Baker S."/>
            <person name="Barry K."/>
            <person name="Bills G."/>
            <person name="Bluhm B."/>
            <person name="Cannon C."/>
            <person name="Castanera R."/>
            <person name="Culley D."/>
            <person name="Daum C."/>
            <person name="Ezra D."/>
            <person name="Gonzalez J."/>
            <person name="Henrissat B."/>
            <person name="Kuo A."/>
            <person name="Liang C."/>
            <person name="Lipzen A."/>
            <person name="Lutzoni F."/>
            <person name="Magnuson J."/>
            <person name="Mondo S."/>
            <person name="Nolan M."/>
            <person name="Ohm R."/>
            <person name="Pangilinan J."/>
            <person name="Park H.-J."/>
            <person name="Ramirez L."/>
            <person name="Alfaro M."/>
            <person name="Sun H."/>
            <person name="Tritt A."/>
            <person name="Yoshinaga Y."/>
            <person name="Zwiers L.-H."/>
            <person name="Turgeon B."/>
            <person name="Goodwin S."/>
            <person name="Spatafora J."/>
            <person name="Crous P."/>
            <person name="Grigoriev I."/>
        </authorList>
    </citation>
    <scope>NUCLEOTIDE SEQUENCE</scope>
    <source>
        <strain evidence="2">CBS 121739</strain>
    </source>
</reference>
<accession>A0A6A6VUE0</accession>
<feature type="compositionally biased region" description="Low complexity" evidence="1">
    <location>
        <begin position="68"/>
        <end position="82"/>
    </location>
</feature>
<proteinExistence type="predicted"/>
<evidence type="ECO:0000256" key="1">
    <source>
        <dbReference type="SAM" id="MobiDB-lite"/>
    </source>
</evidence>
<dbReference type="Proteomes" id="UP000799437">
    <property type="component" value="Unassembled WGS sequence"/>
</dbReference>
<evidence type="ECO:0000313" key="2">
    <source>
        <dbReference type="EMBL" id="KAF2754192.1"/>
    </source>
</evidence>
<name>A0A6A6VUE0_9PEZI</name>
<dbReference type="OrthoDB" id="3800738at2759"/>